<reference evidence="1 3" key="1">
    <citation type="journal article" date="2012" name="Nature">
        <title>Algal genomes reveal evolutionary mosaicism and the fate of nucleomorphs.</title>
        <authorList>
            <consortium name="DOE Joint Genome Institute"/>
            <person name="Curtis B.A."/>
            <person name="Tanifuji G."/>
            <person name="Burki F."/>
            <person name="Gruber A."/>
            <person name="Irimia M."/>
            <person name="Maruyama S."/>
            <person name="Arias M.C."/>
            <person name="Ball S.G."/>
            <person name="Gile G.H."/>
            <person name="Hirakawa Y."/>
            <person name="Hopkins J.F."/>
            <person name="Kuo A."/>
            <person name="Rensing S.A."/>
            <person name="Schmutz J."/>
            <person name="Symeonidi A."/>
            <person name="Elias M."/>
            <person name="Eveleigh R.J."/>
            <person name="Herman E.K."/>
            <person name="Klute M.J."/>
            <person name="Nakayama T."/>
            <person name="Obornik M."/>
            <person name="Reyes-Prieto A."/>
            <person name="Armbrust E.V."/>
            <person name="Aves S.J."/>
            <person name="Beiko R.G."/>
            <person name="Coutinho P."/>
            <person name="Dacks J.B."/>
            <person name="Durnford D.G."/>
            <person name="Fast N.M."/>
            <person name="Green B.R."/>
            <person name="Grisdale C.J."/>
            <person name="Hempel F."/>
            <person name="Henrissat B."/>
            <person name="Hoppner M.P."/>
            <person name="Ishida K."/>
            <person name="Kim E."/>
            <person name="Koreny L."/>
            <person name="Kroth P.G."/>
            <person name="Liu Y."/>
            <person name="Malik S.B."/>
            <person name="Maier U.G."/>
            <person name="McRose D."/>
            <person name="Mock T."/>
            <person name="Neilson J.A."/>
            <person name="Onodera N.T."/>
            <person name="Poole A.M."/>
            <person name="Pritham E.J."/>
            <person name="Richards T.A."/>
            <person name="Rocap G."/>
            <person name="Roy S.W."/>
            <person name="Sarai C."/>
            <person name="Schaack S."/>
            <person name="Shirato S."/>
            <person name="Slamovits C.H."/>
            <person name="Spencer D.F."/>
            <person name="Suzuki S."/>
            <person name="Worden A.Z."/>
            <person name="Zauner S."/>
            <person name="Barry K."/>
            <person name="Bell C."/>
            <person name="Bharti A.K."/>
            <person name="Crow J.A."/>
            <person name="Grimwood J."/>
            <person name="Kramer R."/>
            <person name="Lindquist E."/>
            <person name="Lucas S."/>
            <person name="Salamov A."/>
            <person name="McFadden G.I."/>
            <person name="Lane C.E."/>
            <person name="Keeling P.J."/>
            <person name="Gray M.W."/>
            <person name="Grigoriev I.V."/>
            <person name="Archibald J.M."/>
        </authorList>
    </citation>
    <scope>NUCLEOTIDE SEQUENCE</scope>
    <source>
        <strain evidence="1 3">CCMP2712</strain>
    </source>
</reference>
<evidence type="ECO:0000313" key="1">
    <source>
        <dbReference type="EMBL" id="EKX44251.1"/>
    </source>
</evidence>
<dbReference type="EnsemblProtists" id="EKX44251">
    <property type="protein sequence ID" value="EKX44251"/>
    <property type="gene ID" value="GUITHDRAFT_109709"/>
</dbReference>
<dbReference type="EMBL" id="JH993005">
    <property type="protein sequence ID" value="EKX44251.1"/>
    <property type="molecule type" value="Genomic_DNA"/>
</dbReference>
<dbReference type="PaxDb" id="55529-EKX44251"/>
<dbReference type="AlphaFoldDB" id="L1J6U2"/>
<gene>
    <name evidence="1" type="ORF">GUITHDRAFT_109709</name>
</gene>
<organism evidence="1">
    <name type="scientific">Guillardia theta (strain CCMP2712)</name>
    <name type="common">Cryptophyte</name>
    <dbReference type="NCBI Taxonomy" id="905079"/>
    <lineage>
        <taxon>Eukaryota</taxon>
        <taxon>Cryptophyceae</taxon>
        <taxon>Pyrenomonadales</taxon>
        <taxon>Geminigeraceae</taxon>
        <taxon>Guillardia</taxon>
    </lineage>
</organism>
<name>L1J6U2_GUITC</name>
<protein>
    <submittedName>
        <fullName evidence="1 2">Uncharacterized protein</fullName>
    </submittedName>
</protein>
<reference evidence="2" key="3">
    <citation type="submission" date="2015-06" db="UniProtKB">
        <authorList>
            <consortium name="EnsemblProtists"/>
        </authorList>
    </citation>
    <scope>IDENTIFICATION</scope>
</reference>
<accession>L1J6U2</accession>
<evidence type="ECO:0000313" key="2">
    <source>
        <dbReference type="EnsemblProtists" id="EKX44251"/>
    </source>
</evidence>
<reference evidence="3" key="2">
    <citation type="submission" date="2012-11" db="EMBL/GenBank/DDBJ databases">
        <authorList>
            <person name="Kuo A."/>
            <person name="Curtis B.A."/>
            <person name="Tanifuji G."/>
            <person name="Burki F."/>
            <person name="Gruber A."/>
            <person name="Irimia M."/>
            <person name="Maruyama S."/>
            <person name="Arias M.C."/>
            <person name="Ball S.G."/>
            <person name="Gile G.H."/>
            <person name="Hirakawa Y."/>
            <person name="Hopkins J.F."/>
            <person name="Rensing S.A."/>
            <person name="Schmutz J."/>
            <person name="Symeonidi A."/>
            <person name="Elias M."/>
            <person name="Eveleigh R.J."/>
            <person name="Herman E.K."/>
            <person name="Klute M.J."/>
            <person name="Nakayama T."/>
            <person name="Obornik M."/>
            <person name="Reyes-Prieto A."/>
            <person name="Armbrust E.V."/>
            <person name="Aves S.J."/>
            <person name="Beiko R.G."/>
            <person name="Coutinho P."/>
            <person name="Dacks J.B."/>
            <person name="Durnford D.G."/>
            <person name="Fast N.M."/>
            <person name="Green B.R."/>
            <person name="Grisdale C."/>
            <person name="Hempe F."/>
            <person name="Henrissat B."/>
            <person name="Hoppner M.P."/>
            <person name="Ishida K.-I."/>
            <person name="Kim E."/>
            <person name="Koreny L."/>
            <person name="Kroth P.G."/>
            <person name="Liu Y."/>
            <person name="Malik S.-B."/>
            <person name="Maier U.G."/>
            <person name="McRose D."/>
            <person name="Mock T."/>
            <person name="Neilson J.A."/>
            <person name="Onodera N.T."/>
            <person name="Poole A.M."/>
            <person name="Pritham E.J."/>
            <person name="Richards T.A."/>
            <person name="Rocap G."/>
            <person name="Roy S.W."/>
            <person name="Sarai C."/>
            <person name="Schaack S."/>
            <person name="Shirato S."/>
            <person name="Slamovits C.H."/>
            <person name="Spencer D.F."/>
            <person name="Suzuki S."/>
            <person name="Worden A.Z."/>
            <person name="Zauner S."/>
            <person name="Barry K."/>
            <person name="Bell C."/>
            <person name="Bharti A.K."/>
            <person name="Crow J.A."/>
            <person name="Grimwood J."/>
            <person name="Kramer R."/>
            <person name="Lindquist E."/>
            <person name="Lucas S."/>
            <person name="Salamov A."/>
            <person name="McFadden G.I."/>
            <person name="Lane C.E."/>
            <person name="Keeling P.J."/>
            <person name="Gray M.W."/>
            <person name="Grigoriev I.V."/>
            <person name="Archibald J.M."/>
        </authorList>
    </citation>
    <scope>NUCLEOTIDE SEQUENCE</scope>
    <source>
        <strain evidence="3">CCMP2712</strain>
    </source>
</reference>
<dbReference type="KEGG" id="gtt:GUITHDRAFT_109709"/>
<dbReference type="GeneID" id="17300967"/>
<dbReference type="HOGENOM" id="CLU_812472_0_0_1"/>
<proteinExistence type="predicted"/>
<keyword evidence="3" id="KW-1185">Reference proteome</keyword>
<sequence length="342" mass="38261">MAEQEELFLRGSGTIAHLSTTRTMPLQVLAAVFKVGAYQRHSLELGYSDVKKLERGKASSQRFRMKLNACFQSKVPQSLPPSMLFNGTSESERGDPHEGMVCQADMTVCLKHDAYLSVLLQTVIDNPASDVIAVMPGPAGSADYKQVHVKQHEYISFEMAETPDKVCEKIYQLSRLCHVLKEEFIGEQARIAATGILVNGKREDFELGAEVVRSFLSEAKADPDLCELFDWQVPMFVCYAPIRTDLDASRSEIELLRMEVADMRSRDKALRAELLNGLAAYMSDDYFHCKADAMNALNDLSMTTSRMRPSDVEARCCKAAVSLRRDPVPGTVREERHSLRIA</sequence>
<dbReference type="RefSeq" id="XP_005831231.1">
    <property type="nucleotide sequence ID" value="XM_005831174.1"/>
</dbReference>
<dbReference type="Proteomes" id="UP000011087">
    <property type="component" value="Unassembled WGS sequence"/>
</dbReference>
<evidence type="ECO:0000313" key="3">
    <source>
        <dbReference type="Proteomes" id="UP000011087"/>
    </source>
</evidence>